<organism evidence="4 5">
    <name type="scientific">Streptomyces bungoensis</name>
    <dbReference type="NCBI Taxonomy" id="285568"/>
    <lineage>
        <taxon>Bacteria</taxon>
        <taxon>Bacillati</taxon>
        <taxon>Actinomycetota</taxon>
        <taxon>Actinomycetes</taxon>
        <taxon>Kitasatosporales</taxon>
        <taxon>Streptomycetaceae</taxon>
        <taxon>Streptomyces</taxon>
    </lineage>
</organism>
<keyword evidence="5" id="KW-1185">Reference proteome</keyword>
<dbReference type="SUPFAM" id="SSF49503">
    <property type="entry name" value="Cupredoxins"/>
    <property type="match status" value="1"/>
</dbReference>
<dbReference type="InterPro" id="IPR008972">
    <property type="entry name" value="Cupredoxin"/>
</dbReference>
<dbReference type="InterPro" id="IPR000923">
    <property type="entry name" value="BlueCu_1"/>
</dbReference>
<gene>
    <name evidence="4" type="ORF">AQJ66_07510</name>
</gene>
<dbReference type="AlphaFoldDB" id="A0A117RFP3"/>
<proteinExistence type="predicted"/>
<dbReference type="Gene3D" id="2.60.40.420">
    <property type="entry name" value="Cupredoxins - blue copper proteins"/>
    <property type="match status" value="1"/>
</dbReference>
<comment type="caution">
    <text evidence="4">The sequence shown here is derived from an EMBL/GenBank/DDBJ whole genome shotgun (WGS) entry which is preliminary data.</text>
</comment>
<dbReference type="GO" id="GO:0005507">
    <property type="term" value="F:copper ion binding"/>
    <property type="evidence" value="ECO:0007669"/>
    <property type="project" value="InterPro"/>
</dbReference>
<evidence type="ECO:0000256" key="2">
    <source>
        <dbReference type="ARBA" id="ARBA00023008"/>
    </source>
</evidence>
<feature type="domain" description="Blue (type 1) copper" evidence="3">
    <location>
        <begin position="47"/>
        <end position="88"/>
    </location>
</feature>
<keyword evidence="2" id="KW-0186">Copper</keyword>
<dbReference type="GO" id="GO:0009055">
    <property type="term" value="F:electron transfer activity"/>
    <property type="evidence" value="ECO:0007669"/>
    <property type="project" value="InterPro"/>
</dbReference>
<evidence type="ECO:0000256" key="1">
    <source>
        <dbReference type="ARBA" id="ARBA00022723"/>
    </source>
</evidence>
<dbReference type="EMBL" id="LMWX01000012">
    <property type="protein sequence ID" value="KUN88196.1"/>
    <property type="molecule type" value="Genomic_DNA"/>
</dbReference>
<reference evidence="4 5" key="1">
    <citation type="submission" date="2015-10" db="EMBL/GenBank/DDBJ databases">
        <title>Draft genome sequence of Streptomyces bungoensis DSM 41781, type strain for the species Streptomyces bungoensis.</title>
        <authorList>
            <person name="Ruckert C."/>
            <person name="Winkler A."/>
            <person name="Kalinowski J."/>
            <person name="Kampfer P."/>
            <person name="Glaeser S."/>
        </authorList>
    </citation>
    <scope>NUCLEOTIDE SEQUENCE [LARGE SCALE GENOMIC DNA]</scope>
    <source>
        <strain evidence="4 5">DSM 41781</strain>
    </source>
</reference>
<name>A0A117RFP3_9ACTN</name>
<protein>
    <recommendedName>
        <fullName evidence="3">Blue (type 1) copper domain-containing protein</fullName>
    </recommendedName>
</protein>
<sequence>MTVTETDYALKLSRTSLPPGTCTFVSADHGKITHALSIDGPGVADAGTKNIASGGQDTLTVTLEKGTYDVYCPVDGHEQLGMDQHVKVG</sequence>
<evidence type="ECO:0000259" key="3">
    <source>
        <dbReference type="Pfam" id="PF00127"/>
    </source>
</evidence>
<keyword evidence="1" id="KW-0479">Metal-binding</keyword>
<evidence type="ECO:0000313" key="4">
    <source>
        <dbReference type="EMBL" id="KUN88196.1"/>
    </source>
</evidence>
<accession>A0A117RFP3</accession>
<dbReference type="Pfam" id="PF00127">
    <property type="entry name" value="Copper-bind"/>
    <property type="match status" value="1"/>
</dbReference>
<dbReference type="STRING" id="285568.AQJ66_07510"/>
<dbReference type="Proteomes" id="UP000053024">
    <property type="component" value="Unassembled WGS sequence"/>
</dbReference>
<evidence type="ECO:0000313" key="5">
    <source>
        <dbReference type="Proteomes" id="UP000053024"/>
    </source>
</evidence>